<evidence type="ECO:0000313" key="2">
    <source>
        <dbReference type="EMBL" id="CAB5029841.1"/>
    </source>
</evidence>
<protein>
    <submittedName>
        <fullName evidence="2">Unannotated protein</fullName>
    </submittedName>
</protein>
<dbReference type="Gene3D" id="3.10.450.50">
    <property type="match status" value="1"/>
</dbReference>
<dbReference type="AlphaFoldDB" id="A0A6J7RLZ9"/>
<dbReference type="InterPro" id="IPR037401">
    <property type="entry name" value="SnoaL-like"/>
</dbReference>
<feature type="domain" description="SnoaL-like" evidence="1">
    <location>
        <begin position="8"/>
        <end position="144"/>
    </location>
</feature>
<dbReference type="EMBL" id="CAFBPN010000119">
    <property type="protein sequence ID" value="CAB5029841.1"/>
    <property type="molecule type" value="Genomic_DNA"/>
</dbReference>
<dbReference type="SUPFAM" id="SSF54427">
    <property type="entry name" value="NTF2-like"/>
    <property type="match status" value="1"/>
</dbReference>
<evidence type="ECO:0000259" key="1">
    <source>
        <dbReference type="Pfam" id="PF13577"/>
    </source>
</evidence>
<organism evidence="2">
    <name type="scientific">freshwater metagenome</name>
    <dbReference type="NCBI Taxonomy" id="449393"/>
    <lineage>
        <taxon>unclassified sequences</taxon>
        <taxon>metagenomes</taxon>
        <taxon>ecological metagenomes</taxon>
    </lineage>
</organism>
<dbReference type="InterPro" id="IPR032710">
    <property type="entry name" value="NTF2-like_dom_sf"/>
</dbReference>
<sequence length="168" mass="19350">MKNNKIQKSTARYDIIQVSYKYAMGIDHRQWDLYETCFTDQCEFDFSSFSGRPATVLTAKQWRTNVESLNGNFDATAHQMSNHVISKLKKSSATCVTELRAQHWFSQETMSLLGHAGETNWCELGGHYTNELIREGKTWKIARCALTVRWRLGNEAIFEMARGRNTAQ</sequence>
<accession>A0A6J7RLZ9</accession>
<proteinExistence type="predicted"/>
<dbReference type="Pfam" id="PF13577">
    <property type="entry name" value="SnoaL_4"/>
    <property type="match status" value="1"/>
</dbReference>
<gene>
    <name evidence="2" type="ORF">UFOPK4098_01438</name>
</gene>
<reference evidence="2" key="1">
    <citation type="submission" date="2020-05" db="EMBL/GenBank/DDBJ databases">
        <authorList>
            <person name="Chiriac C."/>
            <person name="Salcher M."/>
            <person name="Ghai R."/>
            <person name="Kavagutti S V."/>
        </authorList>
    </citation>
    <scope>NUCLEOTIDE SEQUENCE</scope>
</reference>
<name>A0A6J7RLZ9_9ZZZZ</name>